<evidence type="ECO:0000313" key="1">
    <source>
        <dbReference type="EMBL" id="KAA2239721.1"/>
    </source>
</evidence>
<dbReference type="Pfam" id="PF13707">
    <property type="entry name" value="RloB"/>
    <property type="match status" value="1"/>
</dbReference>
<accession>A0A5B2VKV1</accession>
<gene>
    <name evidence="1" type="ORF">F0L74_26375</name>
</gene>
<comment type="caution">
    <text evidence="1">The sequence shown here is derived from an EMBL/GenBank/DDBJ whole genome shotgun (WGS) entry which is preliminary data.</text>
</comment>
<reference evidence="1 2" key="1">
    <citation type="submission" date="2019-09" db="EMBL/GenBank/DDBJ databases">
        <title>Chitinophaga ginsengihumi sp. nov., isolated from soil of ginseng rhizosphere.</title>
        <authorList>
            <person name="Lee J."/>
        </authorList>
    </citation>
    <scope>NUCLEOTIDE SEQUENCE [LARGE SCALE GENOMIC DNA]</scope>
    <source>
        <strain evidence="1 2">BN140078</strain>
    </source>
</reference>
<dbReference type="Proteomes" id="UP000324611">
    <property type="component" value="Unassembled WGS sequence"/>
</dbReference>
<proteinExistence type="predicted"/>
<dbReference type="InterPro" id="IPR025591">
    <property type="entry name" value="RloB"/>
</dbReference>
<dbReference type="EMBL" id="VUOC01000004">
    <property type="protein sequence ID" value="KAA2239721.1"/>
    <property type="molecule type" value="Genomic_DNA"/>
</dbReference>
<reference evidence="1 2" key="2">
    <citation type="submission" date="2019-09" db="EMBL/GenBank/DDBJ databases">
        <authorList>
            <person name="Jin C."/>
        </authorList>
    </citation>
    <scope>NUCLEOTIDE SEQUENCE [LARGE SCALE GENOMIC DNA]</scope>
    <source>
        <strain evidence="1 2">BN140078</strain>
    </source>
</reference>
<name>A0A5B2VKV1_9BACT</name>
<keyword evidence="2" id="KW-1185">Reference proteome</keyword>
<protein>
    <submittedName>
        <fullName evidence="1">RloB domain-containing protein</fullName>
    </submittedName>
</protein>
<evidence type="ECO:0000313" key="2">
    <source>
        <dbReference type="Proteomes" id="UP000324611"/>
    </source>
</evidence>
<sequence>MGKATKAIKVTDKRGEKPWLKKIESVYNIETKNKRKTFLIVCEGQTEEQYFRAFPVVTATIKLVPLGTSTKMRLVECTEALCENETYDEVWCVFDMDYDGDKDGEIEEFNTAIRRCADLSFKCAYSNDAFELWFVLHYQYLEQQHRRKKFYELLSKYWDMNYERHGKVKAFSKSIYNRLQEDKQSNQEKAIAHAEKLFNQHRSKPYHHQNPVTLVYQLVTELNKYLRK</sequence>
<organism evidence="1 2">
    <name type="scientific">Chitinophaga agrisoli</name>
    <dbReference type="NCBI Taxonomy" id="2607653"/>
    <lineage>
        <taxon>Bacteria</taxon>
        <taxon>Pseudomonadati</taxon>
        <taxon>Bacteroidota</taxon>
        <taxon>Chitinophagia</taxon>
        <taxon>Chitinophagales</taxon>
        <taxon>Chitinophagaceae</taxon>
        <taxon>Chitinophaga</taxon>
    </lineage>
</organism>
<dbReference type="RefSeq" id="WP_149840898.1">
    <property type="nucleotide sequence ID" value="NZ_VUOC01000004.1"/>
</dbReference>
<dbReference type="AlphaFoldDB" id="A0A5B2VKV1"/>